<dbReference type="InterPro" id="IPR036249">
    <property type="entry name" value="Thioredoxin-like_sf"/>
</dbReference>
<dbReference type="SUPFAM" id="SSF52833">
    <property type="entry name" value="Thioredoxin-like"/>
    <property type="match status" value="1"/>
</dbReference>
<dbReference type="Proteomes" id="UP000281771">
    <property type="component" value="Unassembled WGS sequence"/>
</dbReference>
<dbReference type="PANTHER" id="PTHR30041">
    <property type="entry name" value="ARSENATE REDUCTASE"/>
    <property type="match status" value="1"/>
</dbReference>
<dbReference type="InterPro" id="IPR006660">
    <property type="entry name" value="Arsenate_reductase-like"/>
</dbReference>
<dbReference type="AlphaFoldDB" id="A0A3P1VG39"/>
<protein>
    <submittedName>
        <fullName evidence="4">Arsenate reductase family protein</fullName>
    </submittedName>
</protein>
<dbReference type="EMBL" id="RQZA01000001">
    <property type="protein sequence ID" value="RRD32616.1"/>
    <property type="molecule type" value="Genomic_DNA"/>
</dbReference>
<keyword evidence="1" id="KW-1015">Disulfide bond</keyword>
<dbReference type="STRING" id="1123309.GCA_000377005_01697"/>
<dbReference type="Gene3D" id="3.40.30.10">
    <property type="entry name" value="Glutaredoxin"/>
    <property type="match status" value="1"/>
</dbReference>
<comment type="similarity">
    <text evidence="3">Belongs to the ArsC family.</text>
</comment>
<keyword evidence="2" id="KW-0676">Redox-active center</keyword>
<dbReference type="Pfam" id="PF03960">
    <property type="entry name" value="ArsC"/>
    <property type="match status" value="1"/>
</dbReference>
<dbReference type="CDD" id="cd03036">
    <property type="entry name" value="ArsC_like"/>
    <property type="match status" value="1"/>
</dbReference>
<sequence length="117" mass="13386">MYTFYEYPKCSTCKQAKAELKDLGLDFEAIDIKTNPPQVEILRDLMEKSNLDLKKFFNTSGNSYRALGLKDKFEQLTVDEALALLSADGMLIKRPILIKDGKILQIGYRTAYKDLKL</sequence>
<accession>A0A3P1VG39</accession>
<proteinExistence type="inferred from homology"/>
<evidence type="ECO:0000256" key="3">
    <source>
        <dbReference type="PROSITE-ProRule" id="PRU01282"/>
    </source>
</evidence>
<evidence type="ECO:0000313" key="5">
    <source>
        <dbReference type="Proteomes" id="UP000281771"/>
    </source>
</evidence>
<evidence type="ECO:0000256" key="1">
    <source>
        <dbReference type="ARBA" id="ARBA00023157"/>
    </source>
</evidence>
<evidence type="ECO:0000313" key="4">
    <source>
        <dbReference type="EMBL" id="RRD32616.1"/>
    </source>
</evidence>
<name>A0A3P1VG39_9STRE</name>
<evidence type="ECO:0000256" key="2">
    <source>
        <dbReference type="ARBA" id="ARBA00023284"/>
    </source>
</evidence>
<comment type="caution">
    <text evidence="4">The sequence shown here is derived from an EMBL/GenBank/DDBJ whole genome shotgun (WGS) entry which is preliminary data.</text>
</comment>
<dbReference type="InterPro" id="IPR006504">
    <property type="entry name" value="Tscrpt_reg_Spx/MgsR"/>
</dbReference>
<reference evidence="4 5" key="1">
    <citation type="submission" date="2018-11" db="EMBL/GenBank/DDBJ databases">
        <title>Genomes From Bacteria Associated with the Canine Oral Cavity: a Test Case for Automated Genome-Based Taxonomic Assignment.</title>
        <authorList>
            <person name="Coil D.A."/>
            <person name="Jospin G."/>
            <person name="Darling A.E."/>
            <person name="Wallis C."/>
            <person name="Davis I.J."/>
            <person name="Harris S."/>
            <person name="Eisen J.A."/>
            <person name="Holcombe L.J."/>
            <person name="O'Flynn C."/>
        </authorList>
    </citation>
    <scope>NUCLEOTIDE SEQUENCE [LARGE SCALE GENOMIC DNA]</scope>
    <source>
        <strain evidence="4 5">OH4621_COT-116</strain>
    </source>
</reference>
<keyword evidence="5" id="KW-1185">Reference proteome</keyword>
<dbReference type="NCBIfam" id="TIGR01617">
    <property type="entry name" value="arsC_related"/>
    <property type="match status" value="1"/>
</dbReference>
<dbReference type="RefSeq" id="WP_124775743.1">
    <property type="nucleotide sequence ID" value="NZ_RQZA01000001.1"/>
</dbReference>
<organism evidence="4 5">
    <name type="scientific">Streptococcus minor</name>
    <dbReference type="NCBI Taxonomy" id="229549"/>
    <lineage>
        <taxon>Bacteria</taxon>
        <taxon>Bacillati</taxon>
        <taxon>Bacillota</taxon>
        <taxon>Bacilli</taxon>
        <taxon>Lactobacillales</taxon>
        <taxon>Streptococcaceae</taxon>
        <taxon>Streptococcus</taxon>
    </lineage>
</organism>
<dbReference type="PROSITE" id="PS51353">
    <property type="entry name" value="ARSC"/>
    <property type="match status" value="1"/>
</dbReference>
<dbReference type="PANTHER" id="PTHR30041:SF8">
    <property type="entry name" value="PROTEIN YFFB"/>
    <property type="match status" value="1"/>
</dbReference>
<gene>
    <name evidence="4" type="ORF">EII38_02450</name>
</gene>